<dbReference type="EMBL" id="JACOPG010000004">
    <property type="protein sequence ID" value="MBC5687024.1"/>
    <property type="molecule type" value="Genomic_DNA"/>
</dbReference>
<dbReference type="Pfam" id="PF04616">
    <property type="entry name" value="Glyco_hydro_43"/>
    <property type="match status" value="2"/>
</dbReference>
<evidence type="ECO:0000313" key="8">
    <source>
        <dbReference type="Proteomes" id="UP000643810"/>
    </source>
</evidence>
<proteinExistence type="inferred from homology"/>
<evidence type="ECO:0000256" key="1">
    <source>
        <dbReference type="ARBA" id="ARBA00009865"/>
    </source>
</evidence>
<evidence type="ECO:0000256" key="2">
    <source>
        <dbReference type="ARBA" id="ARBA00022651"/>
    </source>
</evidence>
<dbReference type="SUPFAM" id="SSF75005">
    <property type="entry name" value="Arabinanase/levansucrase/invertase"/>
    <property type="match status" value="1"/>
</dbReference>
<dbReference type="PANTHER" id="PTHR43772">
    <property type="entry name" value="ENDO-1,4-BETA-XYLANASE"/>
    <property type="match status" value="1"/>
</dbReference>
<dbReference type="InterPro" id="IPR003961">
    <property type="entry name" value="FN3_dom"/>
</dbReference>
<keyword evidence="3" id="KW-0378">Hydrolase</keyword>
<dbReference type="SUPFAM" id="SSF49265">
    <property type="entry name" value="Fibronectin type III"/>
    <property type="match status" value="1"/>
</dbReference>
<feature type="domain" description="F5/8 type C" evidence="6">
    <location>
        <begin position="359"/>
        <end position="529"/>
    </location>
</feature>
<dbReference type="PROSITE" id="PS50022">
    <property type="entry name" value="FA58C_3"/>
    <property type="match status" value="1"/>
</dbReference>
<evidence type="ECO:0000256" key="3">
    <source>
        <dbReference type="ARBA" id="ARBA00022801"/>
    </source>
</evidence>
<keyword evidence="5" id="KW-0326">Glycosidase</keyword>
<comment type="similarity">
    <text evidence="1">Belongs to the glycosyl hydrolase 43 family.</text>
</comment>
<dbReference type="InterPro" id="IPR023296">
    <property type="entry name" value="Glyco_hydro_beta-prop_sf"/>
</dbReference>
<name>A0ABR7GIB3_9FIRM</name>
<sequence length="621" mass="71936">MYYCNPINIPYRYQYVKKDDRAVIYREAADPSLVVFHGKYYMFPSMTKGYLVSEDMVNWQVKKLQGLPVYDYAPDVRVMGEYLYFSASRRDANCDFYRTKDPESGVFEKIEGTFDFWDPNLFVDDDGRVYFYWGCSSVEPIYGVELDPKTMKQIGQPMALFDNHKNDYGYERVGEDHNEQKRRDMAFEQMLIQGLSAQFGKNPSEVADVYELIELLPEERRLFMERLLGPTPNMEGAWMTKYQGKYYLQYAAAGTEYNIYPDGVYEADHPLGPFTLAKNNPYSYSPGGFMPGAGHGSTMQDLKNNWWHTATMRISCNHEFERRLGLWPAGFDRDGELFCNQRYGDWPILLDENKEQDPWREPDWMLLSYGKQVKASSQKEAGKSAANVVDENCQTWWKALDEDSQPWIMVDLGKAMDIHAIQLNFMDDHKEVDMPQERMEKENPEELTERIKGSRYIEDELDPINYLLEGSEDGKNWETLADKEQVTTSLPHDFLVWEQGIMYRFIRVTVVSQPHEPSACMAGIRIFGLGDGQAPAPVTDVTAERISGTDMNLAWKGSAVGYEILWGHEKDKLYHSYRVFGDKEKTIRALVSQMSQYYVRIDAFNENGITHGKCLPVKNKM</sequence>
<dbReference type="Proteomes" id="UP000643810">
    <property type="component" value="Unassembled WGS sequence"/>
</dbReference>
<dbReference type="SUPFAM" id="SSF49785">
    <property type="entry name" value="Galactose-binding domain-like"/>
    <property type="match status" value="1"/>
</dbReference>
<keyword evidence="4" id="KW-0119">Carbohydrate metabolism</keyword>
<dbReference type="Gene3D" id="2.60.120.260">
    <property type="entry name" value="Galactose-binding domain-like"/>
    <property type="match status" value="1"/>
</dbReference>
<keyword evidence="2" id="KW-0858">Xylan degradation</keyword>
<dbReference type="CDD" id="cd08982">
    <property type="entry name" value="GH43-like"/>
    <property type="match status" value="1"/>
</dbReference>
<gene>
    <name evidence="7" type="ORF">H8R94_10480</name>
</gene>
<dbReference type="InterPro" id="IPR000421">
    <property type="entry name" value="FA58C"/>
</dbReference>
<comment type="caution">
    <text evidence="7">The sequence shown here is derived from an EMBL/GenBank/DDBJ whole genome shotgun (WGS) entry which is preliminary data.</text>
</comment>
<organism evidence="7 8">
    <name type="scientific">Roseburia lenta</name>
    <dbReference type="NCBI Taxonomy" id="2763061"/>
    <lineage>
        <taxon>Bacteria</taxon>
        <taxon>Bacillati</taxon>
        <taxon>Bacillota</taxon>
        <taxon>Clostridia</taxon>
        <taxon>Lachnospirales</taxon>
        <taxon>Lachnospiraceae</taxon>
        <taxon>Roseburia</taxon>
    </lineage>
</organism>
<dbReference type="InterPro" id="IPR006710">
    <property type="entry name" value="Glyco_hydro_43"/>
</dbReference>
<reference evidence="7 8" key="1">
    <citation type="submission" date="2020-08" db="EMBL/GenBank/DDBJ databases">
        <title>Genome public.</title>
        <authorList>
            <person name="Liu C."/>
            <person name="Sun Q."/>
        </authorList>
    </citation>
    <scope>NUCLEOTIDE SEQUENCE [LARGE SCALE GENOMIC DNA]</scope>
    <source>
        <strain evidence="7 8">NSJ-9</strain>
    </source>
</reference>
<accession>A0ABR7GIB3</accession>
<dbReference type="Pfam" id="PF00754">
    <property type="entry name" value="F5_F8_type_C"/>
    <property type="match status" value="1"/>
</dbReference>
<dbReference type="InterPro" id="IPR008979">
    <property type="entry name" value="Galactose-bd-like_sf"/>
</dbReference>
<evidence type="ECO:0000313" key="7">
    <source>
        <dbReference type="EMBL" id="MBC5687024.1"/>
    </source>
</evidence>
<protein>
    <submittedName>
        <fullName evidence="7">Family 43 glycosylhydrolase</fullName>
    </submittedName>
</protein>
<keyword evidence="2" id="KW-0624">Polysaccharide degradation</keyword>
<dbReference type="CDD" id="cd00063">
    <property type="entry name" value="FN3"/>
    <property type="match status" value="1"/>
</dbReference>
<dbReference type="InterPro" id="IPR052176">
    <property type="entry name" value="Glycosyl_Hydrlase_43_Enz"/>
</dbReference>
<evidence type="ECO:0000259" key="6">
    <source>
        <dbReference type="PROSITE" id="PS50022"/>
    </source>
</evidence>
<dbReference type="RefSeq" id="WP_118282037.1">
    <property type="nucleotide sequence ID" value="NZ_JACOPG010000004.1"/>
</dbReference>
<evidence type="ECO:0000256" key="4">
    <source>
        <dbReference type="ARBA" id="ARBA00023277"/>
    </source>
</evidence>
<dbReference type="PANTHER" id="PTHR43772:SF2">
    <property type="entry name" value="PUTATIVE (AFU_ORTHOLOGUE AFUA_2G04480)-RELATED"/>
    <property type="match status" value="1"/>
</dbReference>
<keyword evidence="8" id="KW-1185">Reference proteome</keyword>
<dbReference type="Gene3D" id="2.115.10.20">
    <property type="entry name" value="Glycosyl hydrolase domain, family 43"/>
    <property type="match status" value="1"/>
</dbReference>
<dbReference type="InterPro" id="IPR036116">
    <property type="entry name" value="FN3_sf"/>
</dbReference>
<evidence type="ECO:0000256" key="5">
    <source>
        <dbReference type="ARBA" id="ARBA00023295"/>
    </source>
</evidence>